<feature type="binding site" evidence="11">
    <location>
        <position position="197"/>
    </location>
    <ligand>
        <name>substrate</name>
    </ligand>
</feature>
<dbReference type="GO" id="GO:0000287">
    <property type="term" value="F:magnesium ion binding"/>
    <property type="evidence" value="ECO:0007669"/>
    <property type="project" value="UniProtKB-UniRule"/>
</dbReference>
<dbReference type="HAMAP" id="MF_00228">
    <property type="entry name" value="Thz_kinase"/>
    <property type="match status" value="1"/>
</dbReference>
<comment type="similarity">
    <text evidence="11">Belongs to the Thz kinase family.</text>
</comment>
<evidence type="ECO:0000256" key="10">
    <source>
        <dbReference type="ARBA" id="ARBA00022977"/>
    </source>
</evidence>
<dbReference type="EC" id="2.7.1.50" evidence="11"/>
<dbReference type="GO" id="GO:0009229">
    <property type="term" value="P:thiamine diphosphate biosynthetic process"/>
    <property type="evidence" value="ECO:0007669"/>
    <property type="project" value="UniProtKB-UniRule"/>
</dbReference>
<comment type="cofactor">
    <cofactor evidence="2 11">
        <name>Mg(2+)</name>
        <dbReference type="ChEBI" id="CHEBI:18420"/>
    </cofactor>
</comment>
<dbReference type="RefSeq" id="WP_014974370.1">
    <property type="nucleotide sequence ID" value="NZ_CP042374.1"/>
</dbReference>
<evidence type="ECO:0000256" key="5">
    <source>
        <dbReference type="ARBA" id="ARBA00022723"/>
    </source>
</evidence>
<keyword evidence="5 11" id="KW-0479">Metal-binding</keyword>
<dbReference type="GO" id="GO:0009228">
    <property type="term" value="P:thiamine biosynthetic process"/>
    <property type="evidence" value="ECO:0007669"/>
    <property type="project" value="UniProtKB-KW"/>
</dbReference>
<comment type="pathway">
    <text evidence="3 11">Cofactor biosynthesis; thiamine diphosphate biosynthesis; 4-methyl-5-(2-phosphoethyl)-thiazole from 5-(2-hydroxyethyl)-4-methylthiazole: step 1/1.</text>
</comment>
<evidence type="ECO:0000256" key="4">
    <source>
        <dbReference type="ARBA" id="ARBA00022679"/>
    </source>
</evidence>
<feature type="binding site" evidence="11">
    <location>
        <position position="170"/>
    </location>
    <ligand>
        <name>ATP</name>
        <dbReference type="ChEBI" id="CHEBI:30616"/>
    </ligand>
</feature>
<keyword evidence="8 11" id="KW-0067">ATP-binding</keyword>
<dbReference type="InterPro" id="IPR029056">
    <property type="entry name" value="Ribokinase-like"/>
</dbReference>
<feature type="binding site" evidence="11">
    <location>
        <position position="117"/>
    </location>
    <ligand>
        <name>ATP</name>
        <dbReference type="ChEBI" id="CHEBI:30616"/>
    </ligand>
</feature>
<comment type="catalytic activity">
    <reaction evidence="1 11">
        <text>5-(2-hydroxyethyl)-4-methylthiazole + ATP = 4-methyl-5-(2-phosphooxyethyl)-thiazole + ADP + H(+)</text>
        <dbReference type="Rhea" id="RHEA:24212"/>
        <dbReference type="ChEBI" id="CHEBI:15378"/>
        <dbReference type="ChEBI" id="CHEBI:17957"/>
        <dbReference type="ChEBI" id="CHEBI:30616"/>
        <dbReference type="ChEBI" id="CHEBI:58296"/>
        <dbReference type="ChEBI" id="CHEBI:456216"/>
        <dbReference type="EC" id="2.7.1.50"/>
    </reaction>
</comment>
<organism evidence="12 13">
    <name type="scientific">Leuconostoc carnosum</name>
    <dbReference type="NCBI Taxonomy" id="1252"/>
    <lineage>
        <taxon>Bacteria</taxon>
        <taxon>Bacillati</taxon>
        <taxon>Bacillota</taxon>
        <taxon>Bacilli</taxon>
        <taxon>Lactobacillales</taxon>
        <taxon>Lactobacillaceae</taxon>
        <taxon>Leuconostoc</taxon>
    </lineage>
</organism>
<dbReference type="GO" id="GO:0005524">
    <property type="term" value="F:ATP binding"/>
    <property type="evidence" value="ECO:0007669"/>
    <property type="project" value="UniProtKB-UniRule"/>
</dbReference>
<evidence type="ECO:0000256" key="9">
    <source>
        <dbReference type="ARBA" id="ARBA00022842"/>
    </source>
</evidence>
<gene>
    <name evidence="11" type="primary">thiM</name>
    <name evidence="12" type="ORF">FGL89_00695</name>
</gene>
<feature type="binding site" evidence="11">
    <location>
        <position position="42"/>
    </location>
    <ligand>
        <name>substrate</name>
    </ligand>
</feature>
<evidence type="ECO:0000313" key="13">
    <source>
        <dbReference type="Proteomes" id="UP000321332"/>
    </source>
</evidence>
<dbReference type="GO" id="GO:0004417">
    <property type="term" value="F:hydroxyethylthiazole kinase activity"/>
    <property type="evidence" value="ECO:0007669"/>
    <property type="project" value="UniProtKB-UniRule"/>
</dbReference>
<dbReference type="SUPFAM" id="SSF53613">
    <property type="entry name" value="Ribokinase-like"/>
    <property type="match status" value="1"/>
</dbReference>
<evidence type="ECO:0000313" key="12">
    <source>
        <dbReference type="EMBL" id="QEA32759.1"/>
    </source>
</evidence>
<evidence type="ECO:0000256" key="6">
    <source>
        <dbReference type="ARBA" id="ARBA00022741"/>
    </source>
</evidence>
<dbReference type="AlphaFoldDB" id="A0AAE6IJ11"/>
<evidence type="ECO:0000256" key="11">
    <source>
        <dbReference type="HAMAP-Rule" id="MF_00228"/>
    </source>
</evidence>
<dbReference type="OMA" id="AKPIMAD"/>
<evidence type="ECO:0000256" key="7">
    <source>
        <dbReference type="ARBA" id="ARBA00022777"/>
    </source>
</evidence>
<proteinExistence type="inferred from homology"/>
<keyword evidence="6 11" id="KW-0547">Nucleotide-binding</keyword>
<protein>
    <recommendedName>
        <fullName evidence="11">Hydroxyethylthiazole kinase</fullName>
        <ecNumber evidence="11">2.7.1.50</ecNumber>
    </recommendedName>
    <alternativeName>
        <fullName evidence="11">4-methyl-5-beta-hydroxyethylthiazole kinase</fullName>
        <shortName evidence="11">TH kinase</shortName>
        <shortName evidence="11">Thz kinase</shortName>
    </alternativeName>
</protein>
<sequence length="271" mass="29547">MTKKLAEIIPLNNVPLIHCITNDITLETLANTILYLGGKPIMSSDVREFADLFKTTDALLLNMGRLTVNHEASLREASHFAVISHKPVVVDLVGYGMTEQRRKLGDELINHQPTIVKGNISEMRRLVGLPTIAKGIDGDVSDQSDFALQELNHALKELCKRCPKTVFVATGRRDIVVQGERSALLCNGVAALDRFVGTGDMLGAIMATLIGAGAAAWEASSIAISYLNIAGEIADNQTHGLENFRQEMLNQISLLQKQSGWSKNIHSSTFN</sequence>
<dbReference type="EMBL" id="CP042374">
    <property type="protein sequence ID" value="QEA32759.1"/>
    <property type="molecule type" value="Genomic_DNA"/>
</dbReference>
<keyword evidence="4 11" id="KW-0808">Transferase</keyword>
<evidence type="ECO:0000256" key="1">
    <source>
        <dbReference type="ARBA" id="ARBA00001771"/>
    </source>
</evidence>
<dbReference type="InterPro" id="IPR000417">
    <property type="entry name" value="Hyethyz_kinase"/>
</dbReference>
<dbReference type="PIRSF" id="PIRSF000513">
    <property type="entry name" value="Thz_kinase"/>
    <property type="match status" value="1"/>
</dbReference>
<keyword evidence="9 11" id="KW-0460">Magnesium</keyword>
<dbReference type="PRINTS" id="PR01099">
    <property type="entry name" value="HYETHTZKNASE"/>
</dbReference>
<dbReference type="CDD" id="cd01170">
    <property type="entry name" value="THZ_kinase"/>
    <property type="match status" value="1"/>
</dbReference>
<reference evidence="12 13" key="1">
    <citation type="submission" date="2019-06" db="EMBL/GenBank/DDBJ databases">
        <title>Genome analyses of bacteria isolated from kimchi.</title>
        <authorList>
            <person name="Lee S."/>
            <person name="Ahn S."/>
            <person name="Roh S."/>
        </authorList>
    </citation>
    <scope>NUCLEOTIDE SEQUENCE [LARGE SCALE GENOMIC DNA]</scope>
    <source>
        <strain evidence="12 13">CBA3620</strain>
    </source>
</reference>
<evidence type="ECO:0000256" key="2">
    <source>
        <dbReference type="ARBA" id="ARBA00001946"/>
    </source>
</evidence>
<accession>A0AAE6IJ11</accession>
<evidence type="ECO:0000256" key="3">
    <source>
        <dbReference type="ARBA" id="ARBA00004868"/>
    </source>
</evidence>
<dbReference type="Gene3D" id="3.40.1190.20">
    <property type="match status" value="1"/>
</dbReference>
<comment type="function">
    <text evidence="11">Catalyzes the phosphorylation of the hydroxyl group of 4-methyl-5-beta-hydroxyethylthiazole (THZ).</text>
</comment>
<dbReference type="GeneID" id="61186237"/>
<dbReference type="Pfam" id="PF02110">
    <property type="entry name" value="HK"/>
    <property type="match status" value="1"/>
</dbReference>
<dbReference type="Proteomes" id="UP000321332">
    <property type="component" value="Chromosome"/>
</dbReference>
<keyword evidence="10 11" id="KW-0784">Thiamine biosynthesis</keyword>
<keyword evidence="7 11" id="KW-0418">Kinase</keyword>
<evidence type="ECO:0000256" key="8">
    <source>
        <dbReference type="ARBA" id="ARBA00022840"/>
    </source>
</evidence>
<name>A0AAE6IJ11_LEUCA</name>